<dbReference type="Pfam" id="PF07735">
    <property type="entry name" value="FBA_2"/>
    <property type="match status" value="1"/>
</dbReference>
<feature type="chain" id="PRO_5009307518" evidence="1">
    <location>
        <begin position="20"/>
        <end position="329"/>
    </location>
</feature>
<dbReference type="PANTHER" id="PTHR21503:SF8">
    <property type="entry name" value="F-BOX ASSOCIATED DOMAIN-CONTAINING PROTEIN-RELATED"/>
    <property type="match status" value="1"/>
</dbReference>
<name>A0A1I7TH71_9PELO</name>
<feature type="domain" description="F-box" evidence="2">
    <location>
        <begin position="3"/>
        <end position="53"/>
    </location>
</feature>
<evidence type="ECO:0000259" key="2">
    <source>
        <dbReference type="PROSITE" id="PS50181"/>
    </source>
</evidence>
<dbReference type="WBParaSite" id="Csp11.Scaffold612.g5894.t1">
    <property type="protein sequence ID" value="Csp11.Scaffold612.g5894.t1"/>
    <property type="gene ID" value="Csp11.Scaffold612.g5894"/>
</dbReference>
<keyword evidence="1" id="KW-0732">Signal</keyword>
<sequence>MSAFHLLRLPLLAFEHVLCMMNPYELVNVSLASSRTKKVVKNISRPRPKFRVSFIINDQPCISIIGKHPEINSWEYSWTSHDPIIFLAKYPNSKKITHVDMKIVNNPIETFLEFYDYINEVFGCSIQQVNYELNPFLRGRCEKIMDFLSQQAIRDLRIYGSWPKESPFDVKYHLSELKISGMLVLDVSQAGNNFQLEIPKGFPRLDVSKSKFINYEQFLSLKHPEMILNDCIYSGQVINRFLKSWIACESHFDLKSVLIVVQRPIIEEEILIGIPHEVTSDPDVMKKFKRCPFHATFDEGFNIKRSDGKVATICIARLTNYSRLCLIIH</sequence>
<protein>
    <submittedName>
        <fullName evidence="4">F-box domain-containing protein</fullName>
    </submittedName>
</protein>
<keyword evidence="3" id="KW-1185">Reference proteome</keyword>
<dbReference type="Pfam" id="PF00646">
    <property type="entry name" value="F-box"/>
    <property type="match status" value="1"/>
</dbReference>
<evidence type="ECO:0000313" key="3">
    <source>
        <dbReference type="Proteomes" id="UP000095282"/>
    </source>
</evidence>
<evidence type="ECO:0000313" key="4">
    <source>
        <dbReference type="WBParaSite" id="Csp11.Scaffold612.g5894.t1"/>
    </source>
</evidence>
<accession>A0A1I7TH71</accession>
<dbReference type="Proteomes" id="UP000095282">
    <property type="component" value="Unplaced"/>
</dbReference>
<dbReference type="AlphaFoldDB" id="A0A1I7TH71"/>
<feature type="signal peptide" evidence="1">
    <location>
        <begin position="1"/>
        <end position="19"/>
    </location>
</feature>
<dbReference type="InterPro" id="IPR012885">
    <property type="entry name" value="F-box_Sdz-33"/>
</dbReference>
<reference evidence="4" key="1">
    <citation type="submission" date="2016-11" db="UniProtKB">
        <authorList>
            <consortium name="WormBaseParasite"/>
        </authorList>
    </citation>
    <scope>IDENTIFICATION</scope>
</reference>
<dbReference type="InterPro" id="IPR001810">
    <property type="entry name" value="F-box_dom"/>
</dbReference>
<dbReference type="PROSITE" id="PS50181">
    <property type="entry name" value="FBOX"/>
    <property type="match status" value="1"/>
</dbReference>
<evidence type="ECO:0000256" key="1">
    <source>
        <dbReference type="SAM" id="SignalP"/>
    </source>
</evidence>
<dbReference type="PANTHER" id="PTHR21503">
    <property type="entry name" value="F-BOX-CONTAINING HYPOTHETICAL PROTEIN C.ELEGANS"/>
    <property type="match status" value="1"/>
</dbReference>
<proteinExistence type="predicted"/>
<organism evidence="3 4">
    <name type="scientific">Caenorhabditis tropicalis</name>
    <dbReference type="NCBI Taxonomy" id="1561998"/>
    <lineage>
        <taxon>Eukaryota</taxon>
        <taxon>Metazoa</taxon>
        <taxon>Ecdysozoa</taxon>
        <taxon>Nematoda</taxon>
        <taxon>Chromadorea</taxon>
        <taxon>Rhabditida</taxon>
        <taxon>Rhabditina</taxon>
        <taxon>Rhabditomorpha</taxon>
        <taxon>Rhabditoidea</taxon>
        <taxon>Rhabditidae</taxon>
        <taxon>Peloderinae</taxon>
        <taxon>Caenorhabditis</taxon>
    </lineage>
</organism>